<evidence type="ECO:0000313" key="5">
    <source>
        <dbReference type="EMBL" id="GAA2040725.1"/>
    </source>
</evidence>
<feature type="signal peptide" evidence="2">
    <location>
        <begin position="1"/>
        <end position="38"/>
    </location>
</feature>
<dbReference type="RefSeq" id="WP_344667962.1">
    <property type="nucleotide sequence ID" value="NZ_BAAAQN010000030.1"/>
</dbReference>
<proteinExistence type="inferred from homology"/>
<dbReference type="SUPFAM" id="SSF47090">
    <property type="entry name" value="PGBD-like"/>
    <property type="match status" value="2"/>
</dbReference>
<gene>
    <name evidence="5" type="ORF">GCM10009839_48660</name>
</gene>
<dbReference type="InterPro" id="IPR002502">
    <property type="entry name" value="Amidase_domain"/>
</dbReference>
<dbReference type="InterPro" id="IPR036365">
    <property type="entry name" value="PGBD-like_sf"/>
</dbReference>
<evidence type="ECO:0000259" key="4">
    <source>
        <dbReference type="SMART" id="SM00701"/>
    </source>
</evidence>
<sequence>MAFPDRSVSRRTALRAGVGVTAAAGLGLLPQLAAPASAATDATGGADLSFIIDCASWGARPPAAPVTMKSGTTRKIIVHHTDFPNVTDYSRAQAVHLAQEIQDLHMDKNGWIDTGQHFTVSRGGFVLEGRHRSLEALAAGTEQVQGAHCVGENNQGIGIENEGTYVTETPPAALFESLTQLCVTICRQYKIGANNIFGHWDYNDTDCPGIAFYRQFPTLRHTVAKRLGQTSFPDRTWPDVFVSNAGPVVRVVQWLLLNQGYTVPTTGAFTADTVAAVQDLQAKLGVVVASDGTVTDPTWEALGAPIRQGDSGNAVQALQSILVHKGYALTQSGDFDHDTHKAVQAMQHLHGLPPNGKVDTDTWCATVGGIIAPEFG</sequence>
<dbReference type="Pfam" id="PF01510">
    <property type="entry name" value="Amidase_2"/>
    <property type="match status" value="1"/>
</dbReference>
<evidence type="ECO:0000259" key="3">
    <source>
        <dbReference type="SMART" id="SM00644"/>
    </source>
</evidence>
<dbReference type="PANTHER" id="PTHR11022">
    <property type="entry name" value="PEPTIDOGLYCAN RECOGNITION PROTEIN"/>
    <property type="match status" value="1"/>
</dbReference>
<dbReference type="InterPro" id="IPR036366">
    <property type="entry name" value="PGBDSf"/>
</dbReference>
<accession>A0ABN2UNS7</accession>
<dbReference type="CDD" id="cd06583">
    <property type="entry name" value="PGRP"/>
    <property type="match status" value="1"/>
</dbReference>
<dbReference type="SMART" id="SM00701">
    <property type="entry name" value="PGRP"/>
    <property type="match status" value="1"/>
</dbReference>
<keyword evidence="2" id="KW-0732">Signal</keyword>
<evidence type="ECO:0000256" key="1">
    <source>
        <dbReference type="ARBA" id="ARBA00007553"/>
    </source>
</evidence>
<dbReference type="InterPro" id="IPR006619">
    <property type="entry name" value="PGRP_domain_met/bac"/>
</dbReference>
<dbReference type="Pfam" id="PF01471">
    <property type="entry name" value="PG_binding_1"/>
    <property type="match status" value="2"/>
</dbReference>
<protein>
    <recommendedName>
        <fullName evidence="7">N-acetylmuramoyl-L-alanine amidase</fullName>
    </recommendedName>
</protein>
<dbReference type="InterPro" id="IPR036505">
    <property type="entry name" value="Amidase/PGRP_sf"/>
</dbReference>
<name>A0ABN2UNS7_9ACTN</name>
<dbReference type="PANTHER" id="PTHR11022:SF41">
    <property type="entry name" value="PEPTIDOGLYCAN-RECOGNITION PROTEIN LC-RELATED"/>
    <property type="match status" value="1"/>
</dbReference>
<feature type="domain" description="N-acetylmuramoyl-L-alanine amidase" evidence="3">
    <location>
        <begin position="61"/>
        <end position="209"/>
    </location>
</feature>
<organism evidence="5 6">
    <name type="scientific">Catenulispora yoronensis</name>
    <dbReference type="NCBI Taxonomy" id="450799"/>
    <lineage>
        <taxon>Bacteria</taxon>
        <taxon>Bacillati</taxon>
        <taxon>Actinomycetota</taxon>
        <taxon>Actinomycetes</taxon>
        <taxon>Catenulisporales</taxon>
        <taxon>Catenulisporaceae</taxon>
        <taxon>Catenulispora</taxon>
    </lineage>
</organism>
<evidence type="ECO:0008006" key="7">
    <source>
        <dbReference type="Google" id="ProtNLM"/>
    </source>
</evidence>
<dbReference type="SMART" id="SM00644">
    <property type="entry name" value="Ami_2"/>
    <property type="match status" value="1"/>
</dbReference>
<dbReference type="PROSITE" id="PS51318">
    <property type="entry name" value="TAT"/>
    <property type="match status" value="1"/>
</dbReference>
<reference evidence="5 6" key="1">
    <citation type="journal article" date="2019" name="Int. J. Syst. Evol. Microbiol.">
        <title>The Global Catalogue of Microorganisms (GCM) 10K type strain sequencing project: providing services to taxonomists for standard genome sequencing and annotation.</title>
        <authorList>
            <consortium name="The Broad Institute Genomics Platform"/>
            <consortium name="The Broad Institute Genome Sequencing Center for Infectious Disease"/>
            <person name="Wu L."/>
            <person name="Ma J."/>
        </authorList>
    </citation>
    <scope>NUCLEOTIDE SEQUENCE [LARGE SCALE GENOMIC DNA]</scope>
    <source>
        <strain evidence="5 6">JCM 16014</strain>
    </source>
</reference>
<dbReference type="InterPro" id="IPR002477">
    <property type="entry name" value="Peptidoglycan-bd-like"/>
</dbReference>
<feature type="domain" description="Peptidoglycan recognition protein family" evidence="4">
    <location>
        <begin position="49"/>
        <end position="203"/>
    </location>
</feature>
<evidence type="ECO:0000256" key="2">
    <source>
        <dbReference type="SAM" id="SignalP"/>
    </source>
</evidence>
<dbReference type="SUPFAM" id="SSF55846">
    <property type="entry name" value="N-acetylmuramoyl-L-alanine amidase-like"/>
    <property type="match status" value="1"/>
</dbReference>
<dbReference type="Proteomes" id="UP001500751">
    <property type="component" value="Unassembled WGS sequence"/>
</dbReference>
<comment type="caution">
    <text evidence="5">The sequence shown here is derived from an EMBL/GenBank/DDBJ whole genome shotgun (WGS) entry which is preliminary data.</text>
</comment>
<dbReference type="InterPro" id="IPR015510">
    <property type="entry name" value="PGRP"/>
</dbReference>
<keyword evidence="6" id="KW-1185">Reference proteome</keyword>
<dbReference type="EMBL" id="BAAAQN010000030">
    <property type="protein sequence ID" value="GAA2040725.1"/>
    <property type="molecule type" value="Genomic_DNA"/>
</dbReference>
<comment type="similarity">
    <text evidence="1">Belongs to the N-acetylmuramoyl-L-alanine amidase 2 family.</text>
</comment>
<dbReference type="Gene3D" id="3.40.80.10">
    <property type="entry name" value="Peptidoglycan recognition protein-like"/>
    <property type="match status" value="1"/>
</dbReference>
<feature type="chain" id="PRO_5046022138" description="N-acetylmuramoyl-L-alanine amidase" evidence="2">
    <location>
        <begin position="39"/>
        <end position="376"/>
    </location>
</feature>
<evidence type="ECO:0000313" key="6">
    <source>
        <dbReference type="Proteomes" id="UP001500751"/>
    </source>
</evidence>
<dbReference type="InterPro" id="IPR006311">
    <property type="entry name" value="TAT_signal"/>
</dbReference>
<dbReference type="Gene3D" id="1.10.101.10">
    <property type="entry name" value="PGBD-like superfamily/PGBD"/>
    <property type="match status" value="2"/>
</dbReference>